<comment type="caution">
    <text evidence="2">The sequence shown here is derived from an EMBL/GenBank/DDBJ whole genome shotgun (WGS) entry which is preliminary data.</text>
</comment>
<dbReference type="EMBL" id="JBHTAG010000002">
    <property type="protein sequence ID" value="MFC7096118.1"/>
    <property type="molecule type" value="Genomic_DNA"/>
</dbReference>
<dbReference type="InterPro" id="IPR016181">
    <property type="entry name" value="Acyl_CoA_acyltransferase"/>
</dbReference>
<keyword evidence="3" id="KW-1185">Reference proteome</keyword>
<dbReference type="GO" id="GO:0016746">
    <property type="term" value="F:acyltransferase activity"/>
    <property type="evidence" value="ECO:0007669"/>
    <property type="project" value="UniProtKB-KW"/>
</dbReference>
<evidence type="ECO:0000259" key="1">
    <source>
        <dbReference type="PROSITE" id="PS51186"/>
    </source>
</evidence>
<keyword evidence="2" id="KW-0012">Acyltransferase</keyword>
<dbReference type="PROSITE" id="PS51186">
    <property type="entry name" value="GNAT"/>
    <property type="match status" value="1"/>
</dbReference>
<dbReference type="EC" id="2.3.1.-" evidence="2"/>
<evidence type="ECO:0000313" key="2">
    <source>
        <dbReference type="EMBL" id="MFC7096118.1"/>
    </source>
</evidence>
<proteinExistence type="predicted"/>
<dbReference type="SUPFAM" id="SSF55729">
    <property type="entry name" value="Acyl-CoA N-acyltransferases (Nat)"/>
    <property type="match status" value="1"/>
</dbReference>
<dbReference type="Pfam" id="PF13527">
    <property type="entry name" value="Acetyltransf_9"/>
    <property type="match status" value="1"/>
</dbReference>
<sequence length="381" mass="41607">MGLTQTQEQNQATIRPFEPGDTDGFLDLYEAVWGRRKSAEWFEWRFEANPYVDEVPMVVADADGQLAGAEPCVVFPLAVGDETVIAFQPADWMVHPDHRRRGLFTRMTERLLEDYADGPESCYYNFPSDAIMPGLKKLGWQEIGTVPTYYRIQDVERLAGARLSTDRLAAKGMLAIGQAGLSLARGVSSLTSLGGPSEYTVERHETVPAETLVQLYESGVPDRVHIRRDEAFYNWRFGNPRWETTTYLAKADGGVVASVIAATSDDEDLRRVWVLDTLPADGSAPADSYEALLSAVVEDGADADVLKCCGAPMPATVLGRCGFRPDDEFPLSSLSSRTKAVVRAPTPEDGDPVGREPWLGAGVDPTDGGAWAVQLCGRDVA</sequence>
<gene>
    <name evidence="2" type="ORF">ACFQKD_02285</name>
</gene>
<dbReference type="GeneID" id="79269996"/>
<protein>
    <submittedName>
        <fullName evidence="2">GNAT family N-acetyltransferase</fullName>
        <ecNumber evidence="2">2.3.1.-</ecNumber>
    </submittedName>
</protein>
<keyword evidence="2" id="KW-0808">Transferase</keyword>
<accession>A0ABD5WW80</accession>
<feature type="domain" description="N-acetyltransferase" evidence="1">
    <location>
        <begin position="12"/>
        <end position="164"/>
    </location>
</feature>
<evidence type="ECO:0000313" key="3">
    <source>
        <dbReference type="Proteomes" id="UP001596388"/>
    </source>
</evidence>
<name>A0ABD5WW80_9EURY</name>
<reference evidence="2 3" key="1">
    <citation type="journal article" date="2019" name="Int. J. Syst. Evol. Microbiol.">
        <title>The Global Catalogue of Microorganisms (GCM) 10K type strain sequencing project: providing services to taxonomists for standard genome sequencing and annotation.</title>
        <authorList>
            <consortium name="The Broad Institute Genomics Platform"/>
            <consortium name="The Broad Institute Genome Sequencing Center for Infectious Disease"/>
            <person name="Wu L."/>
            <person name="Ma J."/>
        </authorList>
    </citation>
    <scope>NUCLEOTIDE SEQUENCE [LARGE SCALE GENOMIC DNA]</scope>
    <source>
        <strain evidence="2 3">DT55</strain>
    </source>
</reference>
<dbReference type="Gene3D" id="3.40.630.30">
    <property type="match status" value="1"/>
</dbReference>
<dbReference type="InterPro" id="IPR000182">
    <property type="entry name" value="GNAT_dom"/>
</dbReference>
<dbReference type="AlphaFoldDB" id="A0ABD5WW80"/>
<organism evidence="2 3">
    <name type="scientific">Halobaculum marinum</name>
    <dbReference type="NCBI Taxonomy" id="3031996"/>
    <lineage>
        <taxon>Archaea</taxon>
        <taxon>Methanobacteriati</taxon>
        <taxon>Methanobacteriota</taxon>
        <taxon>Stenosarchaea group</taxon>
        <taxon>Halobacteria</taxon>
        <taxon>Halobacteriales</taxon>
        <taxon>Haloferacaceae</taxon>
        <taxon>Halobaculum</taxon>
    </lineage>
</organism>
<dbReference type="Proteomes" id="UP001596388">
    <property type="component" value="Unassembled WGS sequence"/>
</dbReference>
<dbReference type="RefSeq" id="WP_276236396.1">
    <property type="nucleotide sequence ID" value="NZ_CP119989.1"/>
</dbReference>